<reference evidence="2" key="1">
    <citation type="journal article" date="2021" name="Nat. Commun.">
        <title>Genetic determinants of endophytism in the Arabidopsis root mycobiome.</title>
        <authorList>
            <person name="Mesny F."/>
            <person name="Miyauchi S."/>
            <person name="Thiergart T."/>
            <person name="Pickel B."/>
            <person name="Atanasova L."/>
            <person name="Karlsson M."/>
            <person name="Huettel B."/>
            <person name="Barry K.W."/>
            <person name="Haridas S."/>
            <person name="Chen C."/>
            <person name="Bauer D."/>
            <person name="Andreopoulos W."/>
            <person name="Pangilinan J."/>
            <person name="LaButti K."/>
            <person name="Riley R."/>
            <person name="Lipzen A."/>
            <person name="Clum A."/>
            <person name="Drula E."/>
            <person name="Henrissat B."/>
            <person name="Kohler A."/>
            <person name="Grigoriev I.V."/>
            <person name="Martin F.M."/>
            <person name="Hacquard S."/>
        </authorList>
    </citation>
    <scope>NUCLEOTIDE SEQUENCE</scope>
    <source>
        <strain evidence="2">MPI-SDFR-AT-0117</strain>
    </source>
</reference>
<accession>A0A9P9A5I1</accession>
<proteinExistence type="predicted"/>
<protein>
    <submittedName>
        <fullName evidence="2">Uncharacterized protein</fullName>
    </submittedName>
</protein>
<keyword evidence="3" id="KW-1185">Reference proteome</keyword>
<dbReference type="EMBL" id="JAGSXJ010000035">
    <property type="protein sequence ID" value="KAH6667030.1"/>
    <property type="molecule type" value="Genomic_DNA"/>
</dbReference>
<dbReference type="AlphaFoldDB" id="A0A9P9A5I1"/>
<name>A0A9P9A5I1_9PEZI</name>
<comment type="caution">
    <text evidence="2">The sequence shown here is derived from an EMBL/GenBank/DDBJ whole genome shotgun (WGS) entry which is preliminary data.</text>
</comment>
<organism evidence="2 3">
    <name type="scientific">Plectosphaerella plurivora</name>
    <dbReference type="NCBI Taxonomy" id="936078"/>
    <lineage>
        <taxon>Eukaryota</taxon>
        <taxon>Fungi</taxon>
        <taxon>Dikarya</taxon>
        <taxon>Ascomycota</taxon>
        <taxon>Pezizomycotina</taxon>
        <taxon>Sordariomycetes</taxon>
        <taxon>Hypocreomycetidae</taxon>
        <taxon>Glomerellales</taxon>
        <taxon>Plectosphaerellaceae</taxon>
        <taxon>Plectosphaerella</taxon>
    </lineage>
</organism>
<dbReference type="OrthoDB" id="3596146at2759"/>
<evidence type="ECO:0000256" key="1">
    <source>
        <dbReference type="SAM" id="MobiDB-lite"/>
    </source>
</evidence>
<evidence type="ECO:0000313" key="3">
    <source>
        <dbReference type="Proteomes" id="UP000770015"/>
    </source>
</evidence>
<gene>
    <name evidence="2" type="ORF">F5X68DRAFT_216925</name>
</gene>
<dbReference type="Proteomes" id="UP000770015">
    <property type="component" value="Unassembled WGS sequence"/>
</dbReference>
<evidence type="ECO:0000313" key="2">
    <source>
        <dbReference type="EMBL" id="KAH6667030.1"/>
    </source>
</evidence>
<feature type="region of interest" description="Disordered" evidence="1">
    <location>
        <begin position="34"/>
        <end position="56"/>
    </location>
</feature>
<sequence length="267" mass="29073">MDPSADARAGARMLSEIEESTLEEFLHALRLEISEPPPTTTTAPAAPTVPSFRKPKSYPIPELDSLVSMNFRNTRGVPLQLTGRYMPLVYKLVSTLVTPPCLKAVVVIDAENQLDCTRLTAPSTPDQQADAEEDFDHVHVFQPARCSPERLRELIGRSEEWMLYGDHGSRAREWWGTIVIGGPAIGTPIPAPSLPASAQGPRGPSSDVTAGWKGWLRLDREDVPGCAIGASAAEAIVERAKRQDVVDSAAWKATCEWGEFTFAGNAR</sequence>